<dbReference type="SUPFAM" id="SSF103088">
    <property type="entry name" value="OmpA-like"/>
    <property type="match status" value="1"/>
</dbReference>
<dbReference type="InterPro" id="IPR006665">
    <property type="entry name" value="OmpA-like"/>
</dbReference>
<dbReference type="PANTHER" id="PTHR30329:SF21">
    <property type="entry name" value="LIPOPROTEIN YIAD-RELATED"/>
    <property type="match status" value="1"/>
</dbReference>
<evidence type="ECO:0000256" key="5">
    <source>
        <dbReference type="SAM" id="SignalP"/>
    </source>
</evidence>
<accession>A0A4R6UIM7</accession>
<keyword evidence="8" id="KW-1185">Reference proteome</keyword>
<organism evidence="7 8">
    <name type="scientific">Permianibacter aggregans</name>
    <dbReference type="NCBI Taxonomy" id="1510150"/>
    <lineage>
        <taxon>Bacteria</taxon>
        <taxon>Pseudomonadati</taxon>
        <taxon>Pseudomonadota</taxon>
        <taxon>Gammaproteobacteria</taxon>
        <taxon>Pseudomonadales</taxon>
        <taxon>Pseudomonadaceae</taxon>
        <taxon>Permianibacter</taxon>
    </lineage>
</organism>
<dbReference type="PROSITE" id="PS51123">
    <property type="entry name" value="OMPA_2"/>
    <property type="match status" value="1"/>
</dbReference>
<dbReference type="CDD" id="cd07185">
    <property type="entry name" value="OmpA_C-like"/>
    <property type="match status" value="1"/>
</dbReference>
<keyword evidence="2 4" id="KW-0472">Membrane</keyword>
<dbReference type="InterPro" id="IPR036737">
    <property type="entry name" value="OmpA-like_sf"/>
</dbReference>
<protein>
    <submittedName>
        <fullName evidence="7">Outer membrane protein OmpA-like peptidoglycan-associated protein</fullName>
    </submittedName>
</protein>
<gene>
    <name evidence="7" type="ORF">EV696_11629</name>
</gene>
<sequence>MRRVIAALSTAIALSVSVVHAADVAGGKDHPLLSRYQGSQLDGYQQQDFAVGTFYLAKADAPKKELEMDKPVTVEGQLTKLLYLAPKGKSPLEVHRNYELALKNAGAEIKTSVDGKDAWWEPSKHWRKHYGDMKFQGMWASDVGPFWRDGLYTYAVLKKADSDWHISVLTAQNFQQSETQAAVAIQILEPKAMETGKVLINSAAMKSGIEAEGKIALYGIYFDTGKAELKPESNAQLEQMAKLLKEQPSLNVFIVGHTDNQGKFELNQTLSQRRAEAVVNALVKQHQIAANRLQAKGSANIAPVASNTNEAGRAKNRRVEMVAQ</sequence>
<dbReference type="PRINTS" id="PR01021">
    <property type="entry name" value="OMPADOMAIN"/>
</dbReference>
<evidence type="ECO:0000313" key="7">
    <source>
        <dbReference type="EMBL" id="TDQ45926.1"/>
    </source>
</evidence>
<evidence type="ECO:0000259" key="6">
    <source>
        <dbReference type="PROSITE" id="PS51123"/>
    </source>
</evidence>
<dbReference type="PANTHER" id="PTHR30329">
    <property type="entry name" value="STATOR ELEMENT OF FLAGELLAR MOTOR COMPLEX"/>
    <property type="match status" value="1"/>
</dbReference>
<name>A0A4R6UIM7_9GAMM</name>
<dbReference type="Gene3D" id="3.30.1330.60">
    <property type="entry name" value="OmpA-like domain"/>
    <property type="match status" value="1"/>
</dbReference>
<feature type="chain" id="PRO_5020285620" evidence="5">
    <location>
        <begin position="22"/>
        <end position="324"/>
    </location>
</feature>
<dbReference type="InterPro" id="IPR006664">
    <property type="entry name" value="OMP_bac"/>
</dbReference>
<keyword evidence="5" id="KW-0732">Signal</keyword>
<comment type="caution">
    <text evidence="7">The sequence shown here is derived from an EMBL/GenBank/DDBJ whole genome shotgun (WGS) entry which is preliminary data.</text>
</comment>
<dbReference type="InterPro" id="IPR050330">
    <property type="entry name" value="Bact_OuterMem_StrucFunc"/>
</dbReference>
<evidence type="ECO:0000256" key="1">
    <source>
        <dbReference type="ARBA" id="ARBA00004442"/>
    </source>
</evidence>
<evidence type="ECO:0000256" key="3">
    <source>
        <dbReference type="ARBA" id="ARBA00023237"/>
    </source>
</evidence>
<evidence type="ECO:0000256" key="2">
    <source>
        <dbReference type="ARBA" id="ARBA00023136"/>
    </source>
</evidence>
<dbReference type="Proteomes" id="UP000295375">
    <property type="component" value="Unassembled WGS sequence"/>
</dbReference>
<reference evidence="7 8" key="1">
    <citation type="submission" date="2019-03" db="EMBL/GenBank/DDBJ databases">
        <title>Genomic Encyclopedia of Type Strains, Phase IV (KMG-IV): sequencing the most valuable type-strain genomes for metagenomic binning, comparative biology and taxonomic classification.</title>
        <authorList>
            <person name="Goeker M."/>
        </authorList>
    </citation>
    <scope>NUCLEOTIDE SEQUENCE [LARGE SCALE GENOMIC DNA]</scope>
    <source>
        <strain evidence="7 8">DSM 103792</strain>
    </source>
</reference>
<proteinExistence type="predicted"/>
<feature type="signal peptide" evidence="5">
    <location>
        <begin position="1"/>
        <end position="21"/>
    </location>
</feature>
<dbReference type="RefSeq" id="WP_133592284.1">
    <property type="nucleotide sequence ID" value="NZ_CP037953.1"/>
</dbReference>
<feature type="domain" description="OmpA-like" evidence="6">
    <location>
        <begin position="209"/>
        <end position="324"/>
    </location>
</feature>
<evidence type="ECO:0000256" key="4">
    <source>
        <dbReference type="PROSITE-ProRule" id="PRU00473"/>
    </source>
</evidence>
<evidence type="ECO:0000313" key="8">
    <source>
        <dbReference type="Proteomes" id="UP000295375"/>
    </source>
</evidence>
<dbReference type="GO" id="GO:0009279">
    <property type="term" value="C:cell outer membrane"/>
    <property type="evidence" value="ECO:0007669"/>
    <property type="project" value="UniProtKB-SubCell"/>
</dbReference>
<dbReference type="EMBL" id="SNYM01000016">
    <property type="protein sequence ID" value="TDQ45926.1"/>
    <property type="molecule type" value="Genomic_DNA"/>
</dbReference>
<dbReference type="OrthoDB" id="9782229at2"/>
<comment type="subcellular location">
    <subcellularLocation>
        <location evidence="1">Cell outer membrane</location>
    </subcellularLocation>
</comment>
<dbReference type="Pfam" id="PF00691">
    <property type="entry name" value="OmpA"/>
    <property type="match status" value="1"/>
</dbReference>
<dbReference type="AlphaFoldDB" id="A0A4R6UIM7"/>
<keyword evidence="3" id="KW-0998">Cell outer membrane</keyword>